<dbReference type="EMBL" id="UZAM01009805">
    <property type="protein sequence ID" value="VDP10164.1"/>
    <property type="molecule type" value="Genomic_DNA"/>
</dbReference>
<reference evidence="4" key="1">
    <citation type="submission" date="2016-06" db="UniProtKB">
        <authorList>
            <consortium name="WormBaseParasite"/>
        </authorList>
    </citation>
    <scope>IDENTIFICATION</scope>
</reference>
<dbReference type="Proteomes" id="UP000270296">
    <property type="component" value="Unassembled WGS sequence"/>
</dbReference>
<dbReference type="OrthoDB" id="410381at2759"/>
<sequence length="317" mass="35324">MSPTSLGCVSLQRALEISLKRRQYNRVYKQPPTRFYVYADTLAIPAAPDFIAEYLVVATGHRFHMLASPAIDCYTGSEARLPNVVSRSPGNGITSLKITTSLGAEATNCTAFSTQFESRIRLGRHVNAHGRVLRIMRASNHLYLPIAMIEGQHIAFGTERSRIKDYVFLSANHVVGITLLSLPGKVYAKVLETRCREIVGIKVQEEHCGFRAGRSASDHIFVLRQIVEKSWENAQPVYMCFVDLEKAHNRIPRNSPWTCLRACGTDGQLLRAIQSLYSDSRCSVIVNGIKSKPFNVRTGLRQGSLRLVSYPVCVVQG</sequence>
<reference evidence="2 3" key="2">
    <citation type="submission" date="2018-11" db="EMBL/GenBank/DDBJ databases">
        <authorList>
            <consortium name="Pathogen Informatics"/>
        </authorList>
    </citation>
    <scope>NUCLEOTIDE SEQUENCE [LARGE SCALE GENOMIC DNA]</scope>
</reference>
<dbReference type="PANTHER" id="PTHR47027">
    <property type="entry name" value="REVERSE TRANSCRIPTASE DOMAIN-CONTAINING PROTEIN"/>
    <property type="match status" value="1"/>
</dbReference>
<feature type="domain" description="Reverse transcriptase" evidence="1">
    <location>
        <begin position="177"/>
        <end position="304"/>
    </location>
</feature>
<dbReference type="Pfam" id="PF00078">
    <property type="entry name" value="RVT_1"/>
    <property type="match status" value="1"/>
</dbReference>
<dbReference type="AlphaFoldDB" id="A0A183IS97"/>
<organism evidence="4">
    <name type="scientific">Soboliphyme baturini</name>
    <dbReference type="NCBI Taxonomy" id="241478"/>
    <lineage>
        <taxon>Eukaryota</taxon>
        <taxon>Metazoa</taxon>
        <taxon>Ecdysozoa</taxon>
        <taxon>Nematoda</taxon>
        <taxon>Enoplea</taxon>
        <taxon>Dorylaimia</taxon>
        <taxon>Dioctophymatida</taxon>
        <taxon>Dioctophymatoidea</taxon>
        <taxon>Soboliphymatidae</taxon>
        <taxon>Soboliphyme</taxon>
    </lineage>
</organism>
<dbReference type="WBParaSite" id="SBAD_0000674501-mRNA-1">
    <property type="protein sequence ID" value="SBAD_0000674501-mRNA-1"/>
    <property type="gene ID" value="SBAD_0000674501"/>
</dbReference>
<evidence type="ECO:0000313" key="4">
    <source>
        <dbReference type="WBParaSite" id="SBAD_0000674501-mRNA-1"/>
    </source>
</evidence>
<protein>
    <submittedName>
        <fullName evidence="4">Reverse transcriptase domain-containing protein</fullName>
    </submittedName>
</protein>
<evidence type="ECO:0000313" key="2">
    <source>
        <dbReference type="EMBL" id="VDP10164.1"/>
    </source>
</evidence>
<name>A0A183IS97_9BILA</name>
<dbReference type="PANTHER" id="PTHR47027:SF30">
    <property type="entry name" value="THAP-TYPE DOMAIN-CONTAINING PROTEIN"/>
    <property type="match status" value="1"/>
</dbReference>
<keyword evidence="3" id="KW-1185">Reference proteome</keyword>
<evidence type="ECO:0000313" key="3">
    <source>
        <dbReference type="Proteomes" id="UP000270296"/>
    </source>
</evidence>
<accession>A0A183IS97</accession>
<dbReference type="InterPro" id="IPR000477">
    <property type="entry name" value="RT_dom"/>
</dbReference>
<gene>
    <name evidence="2" type="ORF">SBAD_LOCUS6494</name>
</gene>
<proteinExistence type="predicted"/>
<evidence type="ECO:0000259" key="1">
    <source>
        <dbReference type="Pfam" id="PF00078"/>
    </source>
</evidence>